<dbReference type="GeneID" id="300572810"/>
<sequence length="144" mass="15790">MPSTRQTSIQAILTRFHHPARGYSFPVGRIALAPLFAHLGFRAAGIALRRHQTRRFQHSRAPRICPALTELMASCLTLAPMPPPAELSNATSRRIRAARAPLVPVVLWRAVEKPPWQGCDSLHLSHIMAAQVRLKGEQGGPANG</sequence>
<evidence type="ECO:0000313" key="1">
    <source>
        <dbReference type="EMBL" id="TFB06878.1"/>
    </source>
</evidence>
<protein>
    <submittedName>
        <fullName evidence="1">Uncharacterized protein</fullName>
    </submittedName>
</protein>
<dbReference type="Proteomes" id="UP001642720">
    <property type="component" value="Unassembled WGS sequence"/>
</dbReference>
<gene>
    <name evidence="1" type="ORF">CCMA1212_000913</name>
</gene>
<evidence type="ECO:0000313" key="2">
    <source>
        <dbReference type="Proteomes" id="UP001642720"/>
    </source>
</evidence>
<accession>A0ABY2HF17</accession>
<dbReference type="RefSeq" id="XP_073563079.1">
    <property type="nucleotide sequence ID" value="XM_073698360.1"/>
</dbReference>
<organism evidence="1 2">
    <name type="scientific">Trichoderma ghanense</name>
    <dbReference type="NCBI Taxonomy" id="65468"/>
    <lineage>
        <taxon>Eukaryota</taxon>
        <taxon>Fungi</taxon>
        <taxon>Dikarya</taxon>
        <taxon>Ascomycota</taxon>
        <taxon>Pezizomycotina</taxon>
        <taxon>Sordariomycetes</taxon>
        <taxon>Hypocreomycetidae</taxon>
        <taxon>Hypocreales</taxon>
        <taxon>Hypocreaceae</taxon>
        <taxon>Trichoderma</taxon>
    </lineage>
</organism>
<keyword evidence="2" id="KW-1185">Reference proteome</keyword>
<name>A0ABY2HF17_9HYPO</name>
<comment type="caution">
    <text evidence="1">The sequence shown here is derived from an EMBL/GenBank/DDBJ whole genome shotgun (WGS) entry which is preliminary data.</text>
</comment>
<dbReference type="EMBL" id="PPTA01000001">
    <property type="protein sequence ID" value="TFB06878.1"/>
    <property type="molecule type" value="Genomic_DNA"/>
</dbReference>
<proteinExistence type="predicted"/>
<reference evidence="1 2" key="1">
    <citation type="submission" date="2018-01" db="EMBL/GenBank/DDBJ databases">
        <title>Genome characterization of the sugarcane-associated fungus Trichoderma ghanense CCMA-1212 and their application in lignocelulose bioconversion.</title>
        <authorList>
            <person name="Steindorff A.S."/>
            <person name="Mendes T.D."/>
            <person name="Vilela E.S.D."/>
            <person name="Rodrigues D.S."/>
            <person name="Formighieri E.F."/>
            <person name="Melo I.S."/>
            <person name="Favaro L.C.L."/>
        </authorList>
    </citation>
    <scope>NUCLEOTIDE SEQUENCE [LARGE SCALE GENOMIC DNA]</scope>
    <source>
        <strain evidence="1 2">CCMA-1212</strain>
    </source>
</reference>